<gene>
    <name evidence="3" type="ORF">MARPO_0045s0005</name>
</gene>
<name>A0A2R6WZP2_MARPO</name>
<dbReference type="Proteomes" id="UP000244005">
    <property type="component" value="Unassembled WGS sequence"/>
</dbReference>
<feature type="signal peptide" evidence="2">
    <location>
        <begin position="1"/>
        <end position="27"/>
    </location>
</feature>
<reference evidence="4" key="1">
    <citation type="journal article" date="2017" name="Cell">
        <title>Insights into land plant evolution garnered from the Marchantia polymorpha genome.</title>
        <authorList>
            <person name="Bowman J.L."/>
            <person name="Kohchi T."/>
            <person name="Yamato K.T."/>
            <person name="Jenkins J."/>
            <person name="Shu S."/>
            <person name="Ishizaki K."/>
            <person name="Yamaoka S."/>
            <person name="Nishihama R."/>
            <person name="Nakamura Y."/>
            <person name="Berger F."/>
            <person name="Adam C."/>
            <person name="Aki S.S."/>
            <person name="Althoff F."/>
            <person name="Araki T."/>
            <person name="Arteaga-Vazquez M.A."/>
            <person name="Balasubrmanian S."/>
            <person name="Barry K."/>
            <person name="Bauer D."/>
            <person name="Boehm C.R."/>
            <person name="Briginshaw L."/>
            <person name="Caballero-Perez J."/>
            <person name="Catarino B."/>
            <person name="Chen F."/>
            <person name="Chiyoda S."/>
            <person name="Chovatia M."/>
            <person name="Davies K.M."/>
            <person name="Delmans M."/>
            <person name="Demura T."/>
            <person name="Dierschke T."/>
            <person name="Dolan L."/>
            <person name="Dorantes-Acosta A.E."/>
            <person name="Eklund D.M."/>
            <person name="Florent S.N."/>
            <person name="Flores-Sandoval E."/>
            <person name="Fujiyama A."/>
            <person name="Fukuzawa H."/>
            <person name="Galik B."/>
            <person name="Grimanelli D."/>
            <person name="Grimwood J."/>
            <person name="Grossniklaus U."/>
            <person name="Hamada T."/>
            <person name="Haseloff J."/>
            <person name="Hetherington A.J."/>
            <person name="Higo A."/>
            <person name="Hirakawa Y."/>
            <person name="Hundley H.N."/>
            <person name="Ikeda Y."/>
            <person name="Inoue K."/>
            <person name="Inoue S.I."/>
            <person name="Ishida S."/>
            <person name="Jia Q."/>
            <person name="Kakita M."/>
            <person name="Kanazawa T."/>
            <person name="Kawai Y."/>
            <person name="Kawashima T."/>
            <person name="Kennedy M."/>
            <person name="Kinose K."/>
            <person name="Kinoshita T."/>
            <person name="Kohara Y."/>
            <person name="Koide E."/>
            <person name="Komatsu K."/>
            <person name="Kopischke S."/>
            <person name="Kubo M."/>
            <person name="Kyozuka J."/>
            <person name="Lagercrantz U."/>
            <person name="Lin S.S."/>
            <person name="Lindquist E."/>
            <person name="Lipzen A.M."/>
            <person name="Lu C.W."/>
            <person name="De Luna E."/>
            <person name="Martienssen R.A."/>
            <person name="Minamino N."/>
            <person name="Mizutani M."/>
            <person name="Mizutani M."/>
            <person name="Mochizuki N."/>
            <person name="Monte I."/>
            <person name="Mosher R."/>
            <person name="Nagasaki H."/>
            <person name="Nakagami H."/>
            <person name="Naramoto S."/>
            <person name="Nishitani K."/>
            <person name="Ohtani M."/>
            <person name="Okamoto T."/>
            <person name="Okumura M."/>
            <person name="Phillips J."/>
            <person name="Pollak B."/>
            <person name="Reinders A."/>
            <person name="Rovekamp M."/>
            <person name="Sano R."/>
            <person name="Sawa S."/>
            <person name="Schmid M.W."/>
            <person name="Shirakawa M."/>
            <person name="Solano R."/>
            <person name="Spunde A."/>
            <person name="Suetsugu N."/>
            <person name="Sugano S."/>
            <person name="Sugiyama A."/>
            <person name="Sun R."/>
            <person name="Suzuki Y."/>
            <person name="Takenaka M."/>
            <person name="Takezawa D."/>
            <person name="Tomogane H."/>
            <person name="Tsuzuki M."/>
            <person name="Ueda T."/>
            <person name="Umeda M."/>
            <person name="Ward J.M."/>
            <person name="Watanabe Y."/>
            <person name="Yazaki K."/>
            <person name="Yokoyama R."/>
            <person name="Yoshitake Y."/>
            <person name="Yotsui I."/>
            <person name="Zachgo S."/>
            <person name="Schmutz J."/>
        </authorList>
    </citation>
    <scope>NUCLEOTIDE SEQUENCE [LARGE SCALE GENOMIC DNA]</scope>
    <source>
        <strain evidence="4">Tak-1</strain>
    </source>
</reference>
<evidence type="ECO:0000256" key="2">
    <source>
        <dbReference type="SAM" id="SignalP"/>
    </source>
</evidence>
<proteinExistence type="predicted"/>
<dbReference type="Gramene" id="Mp6g20590.1">
    <property type="protein sequence ID" value="Mp6g20590.1.cds1"/>
    <property type="gene ID" value="Mp6g20590"/>
</dbReference>
<sequence length="74" mass="7237">MASSVRSFMATGLVVAVVMCTLGVATAHNGHHHGPAAAPKAAAPKAASASGLLPSSILANLVLGLIGFAAARYL</sequence>
<feature type="transmembrane region" description="Helical" evidence="1">
    <location>
        <begin position="51"/>
        <end position="71"/>
    </location>
</feature>
<keyword evidence="1" id="KW-0812">Transmembrane</keyword>
<evidence type="ECO:0000256" key="1">
    <source>
        <dbReference type="SAM" id="Phobius"/>
    </source>
</evidence>
<dbReference type="EMBL" id="KZ772717">
    <property type="protein sequence ID" value="PTQ39322.1"/>
    <property type="molecule type" value="Genomic_DNA"/>
</dbReference>
<keyword evidence="2" id="KW-0732">Signal</keyword>
<accession>A0A2R6WZP2</accession>
<keyword evidence="1" id="KW-0472">Membrane</keyword>
<keyword evidence="4" id="KW-1185">Reference proteome</keyword>
<organism evidence="3 4">
    <name type="scientific">Marchantia polymorpha</name>
    <name type="common">Common liverwort</name>
    <name type="synonym">Marchantia aquatica</name>
    <dbReference type="NCBI Taxonomy" id="3197"/>
    <lineage>
        <taxon>Eukaryota</taxon>
        <taxon>Viridiplantae</taxon>
        <taxon>Streptophyta</taxon>
        <taxon>Embryophyta</taxon>
        <taxon>Marchantiophyta</taxon>
        <taxon>Marchantiopsida</taxon>
        <taxon>Marchantiidae</taxon>
        <taxon>Marchantiales</taxon>
        <taxon>Marchantiaceae</taxon>
        <taxon>Marchantia</taxon>
    </lineage>
</organism>
<feature type="chain" id="PRO_5015310985" evidence="2">
    <location>
        <begin position="28"/>
        <end position="74"/>
    </location>
</feature>
<protein>
    <submittedName>
        <fullName evidence="3">Uncharacterized protein</fullName>
    </submittedName>
</protein>
<evidence type="ECO:0000313" key="3">
    <source>
        <dbReference type="EMBL" id="PTQ39322.1"/>
    </source>
</evidence>
<dbReference type="AlphaFoldDB" id="A0A2R6WZP2"/>
<keyword evidence="1" id="KW-1133">Transmembrane helix</keyword>
<evidence type="ECO:0000313" key="4">
    <source>
        <dbReference type="Proteomes" id="UP000244005"/>
    </source>
</evidence>